<feature type="transmembrane region" description="Helical" evidence="1">
    <location>
        <begin position="56"/>
        <end position="80"/>
    </location>
</feature>
<protein>
    <submittedName>
        <fullName evidence="2">Uncharacterized protein</fullName>
    </submittedName>
</protein>
<name>A0A482VM84_ASBVE</name>
<sequence>MKQLRTLKYQKFVYSLQKNVTSCNWPKRLGREVVHSEVCNKSSVFRRNSKETKESCCWASTAKQWIYLGLCVVLALAAMLSKETGITVLGMCMIYDFIYCPFLKKANLCTV</sequence>
<keyword evidence="1" id="KW-1133">Transmembrane helix</keyword>
<keyword evidence="1" id="KW-0812">Transmembrane</keyword>
<keyword evidence="3" id="KW-1185">Reference proteome</keyword>
<keyword evidence="1" id="KW-0472">Membrane</keyword>
<accession>A0A482VM84</accession>
<feature type="transmembrane region" description="Helical" evidence="1">
    <location>
        <begin position="86"/>
        <end position="103"/>
    </location>
</feature>
<dbReference type="EMBL" id="QDEB01084763">
    <property type="protein sequence ID" value="RZC33890.1"/>
    <property type="molecule type" value="Genomic_DNA"/>
</dbReference>
<organism evidence="2 3">
    <name type="scientific">Asbolus verrucosus</name>
    <name type="common">Desert ironclad beetle</name>
    <dbReference type="NCBI Taxonomy" id="1661398"/>
    <lineage>
        <taxon>Eukaryota</taxon>
        <taxon>Metazoa</taxon>
        <taxon>Ecdysozoa</taxon>
        <taxon>Arthropoda</taxon>
        <taxon>Hexapoda</taxon>
        <taxon>Insecta</taxon>
        <taxon>Pterygota</taxon>
        <taxon>Neoptera</taxon>
        <taxon>Endopterygota</taxon>
        <taxon>Coleoptera</taxon>
        <taxon>Polyphaga</taxon>
        <taxon>Cucujiformia</taxon>
        <taxon>Tenebrionidae</taxon>
        <taxon>Pimeliinae</taxon>
        <taxon>Asbolus</taxon>
    </lineage>
</organism>
<dbReference type="OrthoDB" id="1658288at2759"/>
<comment type="caution">
    <text evidence="2">The sequence shown here is derived from an EMBL/GenBank/DDBJ whole genome shotgun (WGS) entry which is preliminary data.</text>
</comment>
<proteinExistence type="predicted"/>
<dbReference type="Proteomes" id="UP000292052">
    <property type="component" value="Unassembled WGS sequence"/>
</dbReference>
<evidence type="ECO:0000313" key="3">
    <source>
        <dbReference type="Proteomes" id="UP000292052"/>
    </source>
</evidence>
<dbReference type="AlphaFoldDB" id="A0A482VM84"/>
<evidence type="ECO:0000313" key="2">
    <source>
        <dbReference type="EMBL" id="RZC33890.1"/>
    </source>
</evidence>
<gene>
    <name evidence="2" type="ORF">BDFB_004958</name>
</gene>
<reference evidence="2 3" key="1">
    <citation type="submission" date="2017-03" db="EMBL/GenBank/DDBJ databases">
        <title>Genome of the blue death feigning beetle - Asbolus verrucosus.</title>
        <authorList>
            <person name="Rider S.D."/>
        </authorList>
    </citation>
    <scope>NUCLEOTIDE SEQUENCE [LARGE SCALE GENOMIC DNA]</scope>
    <source>
        <strain evidence="2">Butters</strain>
        <tissue evidence="2">Head and leg muscle</tissue>
    </source>
</reference>
<evidence type="ECO:0000256" key="1">
    <source>
        <dbReference type="SAM" id="Phobius"/>
    </source>
</evidence>